<dbReference type="GO" id="GO:0003677">
    <property type="term" value="F:DNA binding"/>
    <property type="evidence" value="ECO:0007669"/>
    <property type="project" value="UniProtKB-KW"/>
</dbReference>
<dbReference type="GO" id="GO:0015074">
    <property type="term" value="P:DNA integration"/>
    <property type="evidence" value="ECO:0007669"/>
    <property type="project" value="UniProtKB-KW"/>
</dbReference>
<keyword evidence="3" id="KW-0808">Transferase</keyword>
<evidence type="ECO:0000256" key="9">
    <source>
        <dbReference type="ARBA" id="ARBA00049605"/>
    </source>
</evidence>
<comment type="similarity">
    <text evidence="1">Belongs to the 'phage' integrase family.</text>
</comment>
<evidence type="ECO:0000256" key="8">
    <source>
        <dbReference type="ARBA" id="ARBA00023296"/>
    </source>
</evidence>
<dbReference type="CDD" id="cd01189">
    <property type="entry name" value="INT_ICEBs1_C_like"/>
    <property type="match status" value="1"/>
</dbReference>
<dbReference type="InterPro" id="IPR010998">
    <property type="entry name" value="Integrase_recombinase_N"/>
</dbReference>
<dbReference type="GO" id="GO:0046718">
    <property type="term" value="P:symbiont entry into host cell"/>
    <property type="evidence" value="ECO:0007669"/>
    <property type="project" value="UniProtKB-KW"/>
</dbReference>
<reference evidence="11" key="1">
    <citation type="journal article" date="2021" name="Proc. Natl. Acad. Sci. U.S.A.">
        <title>A Catalog of Tens of Thousands of Viruses from Human Metagenomes Reveals Hidden Associations with Chronic Diseases.</title>
        <authorList>
            <person name="Tisza M.J."/>
            <person name="Buck C.B."/>
        </authorList>
    </citation>
    <scope>NUCLEOTIDE SEQUENCE</scope>
    <source>
        <strain evidence="11">CtUF252</strain>
    </source>
</reference>
<dbReference type="Gene3D" id="1.10.443.10">
    <property type="entry name" value="Intergrase catalytic core"/>
    <property type="match status" value="1"/>
</dbReference>
<protein>
    <recommendedName>
        <fullName evidence="2">Integrase</fullName>
    </recommendedName>
</protein>
<keyword evidence="6" id="KW-0233">DNA recombination</keyword>
<dbReference type="GO" id="GO:0006310">
    <property type="term" value="P:DNA recombination"/>
    <property type="evidence" value="ECO:0007669"/>
    <property type="project" value="UniProtKB-KW"/>
</dbReference>
<keyword evidence="8" id="KW-1160">Virus entry into host cell</keyword>
<accession>A0A8S5NIE1</accession>
<dbReference type="Gene3D" id="1.10.150.130">
    <property type="match status" value="1"/>
</dbReference>
<dbReference type="InterPro" id="IPR013762">
    <property type="entry name" value="Integrase-like_cat_sf"/>
</dbReference>
<evidence type="ECO:0000259" key="10">
    <source>
        <dbReference type="PROSITE" id="PS51898"/>
    </source>
</evidence>
<comment type="function">
    <text evidence="9">Integrase is necessary for integration of the phage into the host genome by site-specific recombination. In conjunction with excisionase, integrase is also necessary for excision of the prophage from the host genome.</text>
</comment>
<dbReference type="PANTHER" id="PTHR30629:SF2">
    <property type="entry name" value="PROPHAGE INTEGRASE INTS-RELATED"/>
    <property type="match status" value="1"/>
</dbReference>
<dbReference type="GO" id="GO:0044826">
    <property type="term" value="P:viral genome integration into host DNA"/>
    <property type="evidence" value="ECO:0007669"/>
    <property type="project" value="UniProtKB-KW"/>
</dbReference>
<evidence type="ECO:0000313" key="11">
    <source>
        <dbReference type="EMBL" id="DAD94074.1"/>
    </source>
</evidence>
<dbReference type="PANTHER" id="PTHR30629">
    <property type="entry name" value="PROPHAGE INTEGRASE"/>
    <property type="match status" value="1"/>
</dbReference>
<dbReference type="InterPro" id="IPR002104">
    <property type="entry name" value="Integrase_catalytic"/>
</dbReference>
<dbReference type="Pfam" id="PF00589">
    <property type="entry name" value="Phage_integrase"/>
    <property type="match status" value="1"/>
</dbReference>
<feature type="domain" description="Tyr recombinase" evidence="10">
    <location>
        <begin position="171"/>
        <end position="373"/>
    </location>
</feature>
<dbReference type="GO" id="GO:0075713">
    <property type="term" value="P:establishment of integrated proviral latency"/>
    <property type="evidence" value="ECO:0007669"/>
    <property type="project" value="UniProtKB-KW"/>
</dbReference>
<evidence type="ECO:0000256" key="5">
    <source>
        <dbReference type="ARBA" id="ARBA00023125"/>
    </source>
</evidence>
<evidence type="ECO:0000256" key="7">
    <source>
        <dbReference type="ARBA" id="ARBA00023195"/>
    </source>
</evidence>
<name>A0A8S5NIE1_9CAUD</name>
<dbReference type="EMBL" id="BK015173">
    <property type="protein sequence ID" value="DAD94074.1"/>
    <property type="molecule type" value="Genomic_DNA"/>
</dbReference>
<evidence type="ECO:0000256" key="6">
    <source>
        <dbReference type="ARBA" id="ARBA00023172"/>
    </source>
</evidence>
<evidence type="ECO:0000256" key="1">
    <source>
        <dbReference type="ARBA" id="ARBA00008857"/>
    </source>
</evidence>
<keyword evidence="4" id="KW-0229">DNA integration</keyword>
<evidence type="ECO:0000256" key="2">
    <source>
        <dbReference type="ARBA" id="ARBA00016082"/>
    </source>
</evidence>
<keyword evidence="5" id="KW-0238">DNA-binding</keyword>
<sequence length="376" mass="43715">MEKVLFIIVKLYNVGLLNIQSLLGKRKTLKQKKNEKVSDFKKRFNNINSSINQGTYIEKSNDLCIDLIINLVDQRYEDGLISPRSYKRNKDTVNQIKKTCANFINKPIQKVTISDIQKSKKAIREYSNSVIDKIWAMLYKMFKIAVSRRIIMFNIMDDETLSKPISVKEKRQTKALTLEEQIKLEKVLKSNPCMYNDILLLQLYLGARIGEVLAISKNCINLKENTLTIDKTITRDENDKVILGEHTKTYVRKFAIDKGKRTIPMTPQVLEIIKKYINNKITNIHGLLFWDYKDNKFVTDGEINCYLKRLNTKYKITDSIHTHVLRHTFVTRCQENGMPLIVIQSLVGHVEGSTLTNDTYTHVSLEFMQDELNKIN</sequence>
<dbReference type="PROSITE" id="PS51898">
    <property type="entry name" value="TYR_RECOMBINASE"/>
    <property type="match status" value="1"/>
</dbReference>
<keyword evidence="7" id="KW-1179">Viral genome integration</keyword>
<dbReference type="InterPro" id="IPR011010">
    <property type="entry name" value="DNA_brk_join_enz"/>
</dbReference>
<dbReference type="SUPFAM" id="SSF56349">
    <property type="entry name" value="DNA breaking-rejoining enzymes"/>
    <property type="match status" value="1"/>
</dbReference>
<dbReference type="InterPro" id="IPR050808">
    <property type="entry name" value="Phage_Integrase"/>
</dbReference>
<evidence type="ECO:0000256" key="4">
    <source>
        <dbReference type="ARBA" id="ARBA00022908"/>
    </source>
</evidence>
<organism evidence="11">
    <name type="scientific">Siphoviridae sp. ctUF252</name>
    <dbReference type="NCBI Taxonomy" id="2826350"/>
    <lineage>
        <taxon>Viruses</taxon>
        <taxon>Duplodnaviria</taxon>
        <taxon>Heunggongvirae</taxon>
        <taxon>Uroviricota</taxon>
        <taxon>Caudoviricetes</taxon>
    </lineage>
</organism>
<evidence type="ECO:0000256" key="3">
    <source>
        <dbReference type="ARBA" id="ARBA00022679"/>
    </source>
</evidence>
<proteinExistence type="inferred from homology"/>
<dbReference type="GO" id="GO:0016740">
    <property type="term" value="F:transferase activity"/>
    <property type="evidence" value="ECO:0007669"/>
    <property type="project" value="UniProtKB-KW"/>
</dbReference>